<evidence type="ECO:0008006" key="4">
    <source>
        <dbReference type="Google" id="ProtNLM"/>
    </source>
</evidence>
<protein>
    <recommendedName>
        <fullName evidence="4">Carboxypeptidase regulatory-like domain-containing protein</fullName>
    </recommendedName>
</protein>
<feature type="signal peptide" evidence="1">
    <location>
        <begin position="1"/>
        <end position="19"/>
    </location>
</feature>
<evidence type="ECO:0000313" key="2">
    <source>
        <dbReference type="EMBL" id="RSK46007.1"/>
    </source>
</evidence>
<dbReference type="Proteomes" id="UP000270291">
    <property type="component" value="Unassembled WGS sequence"/>
</dbReference>
<accession>A0A428KHS4</accession>
<reference evidence="2 3" key="1">
    <citation type="submission" date="2018-12" db="EMBL/GenBank/DDBJ databases">
        <authorList>
            <person name="Feng G."/>
            <person name="Zhu H."/>
        </authorList>
    </citation>
    <scope>NUCLEOTIDE SEQUENCE [LARGE SCALE GENOMIC DNA]</scope>
    <source>
        <strain evidence="2 3">LMG 26000</strain>
    </source>
</reference>
<organism evidence="2 3">
    <name type="scientific">Hymenobacter perfusus</name>
    <dbReference type="NCBI Taxonomy" id="1236770"/>
    <lineage>
        <taxon>Bacteria</taxon>
        <taxon>Pseudomonadati</taxon>
        <taxon>Bacteroidota</taxon>
        <taxon>Cytophagia</taxon>
        <taxon>Cytophagales</taxon>
        <taxon>Hymenobacteraceae</taxon>
        <taxon>Hymenobacter</taxon>
    </lineage>
</organism>
<name>A0A428KHS4_9BACT</name>
<dbReference type="EMBL" id="RWIU01000001">
    <property type="protein sequence ID" value="RSK46007.1"/>
    <property type="molecule type" value="Genomic_DNA"/>
</dbReference>
<gene>
    <name evidence="2" type="ORF">EI293_02195</name>
</gene>
<comment type="caution">
    <text evidence="2">The sequence shown here is derived from an EMBL/GenBank/DDBJ whole genome shotgun (WGS) entry which is preliminary data.</text>
</comment>
<sequence>MKNFRALCAIVALSGVAGACQKSEEGLTLVEGQVIEMLTNKPVPFAQIEVNGQGGSGLHSGYKPVAGPQLADANGRFSFQFDAAAGTSYVLKAYSKAGHGSHWGEEPNVEEGRKNRNLVIPVAAPAWLKIRVEPKTGPVPDQISVWGPWYDQGYISTLDLRPKDYGTVSYHVVDSTLPSTTTVNWEVNFGGKLTRYHQPFTLQPFDTTEVVVRY</sequence>
<dbReference type="PROSITE" id="PS51257">
    <property type="entry name" value="PROKAR_LIPOPROTEIN"/>
    <property type="match status" value="1"/>
</dbReference>
<feature type="chain" id="PRO_5019180117" description="Carboxypeptidase regulatory-like domain-containing protein" evidence="1">
    <location>
        <begin position="20"/>
        <end position="214"/>
    </location>
</feature>
<evidence type="ECO:0000256" key="1">
    <source>
        <dbReference type="SAM" id="SignalP"/>
    </source>
</evidence>
<dbReference type="OrthoDB" id="873993at2"/>
<evidence type="ECO:0000313" key="3">
    <source>
        <dbReference type="Proteomes" id="UP000270291"/>
    </source>
</evidence>
<keyword evidence="1" id="KW-0732">Signal</keyword>
<dbReference type="AlphaFoldDB" id="A0A428KHS4"/>
<keyword evidence="3" id="KW-1185">Reference proteome</keyword>
<dbReference type="RefSeq" id="WP_125435298.1">
    <property type="nucleotide sequence ID" value="NZ_RWIU01000001.1"/>
</dbReference>
<proteinExistence type="predicted"/>